<name>A0A8J3HVE0_9CHLR</name>
<sequence>MHADDILALLRNELCDIPGLVGIVLGGSRARGVATETSDIDLGLYYDSQSPLDLERLREVAARVDDEHRTDVLTDFGGWGPRINGGGWLVIQGMHVDFLYRDLREVEHSIAEGWAGRVDIAYQPGHPHGFSTAMYMSEIALCRILSDPSGEIQRLKTLTIPYPRSLQEGIVQRFFWEADFAYQIALKPAKRGDITYVEGCCFRSVACLLQVLFALNKVYWMNEKGALALASSFALAPKDLVRRVNTIFAHRSPEGESLNAALKELANLYEETRHLLKQHGLLTGA</sequence>
<keyword evidence="4" id="KW-1185">Reference proteome</keyword>
<dbReference type="AlphaFoldDB" id="A0A8J3HVE0"/>
<dbReference type="GO" id="GO:0016779">
    <property type="term" value="F:nucleotidyltransferase activity"/>
    <property type="evidence" value="ECO:0007669"/>
    <property type="project" value="InterPro"/>
</dbReference>
<protein>
    <recommendedName>
        <fullName evidence="5">DNA polymerase subunit beta</fullName>
    </recommendedName>
</protein>
<dbReference type="InterPro" id="IPR043519">
    <property type="entry name" value="NT_sf"/>
</dbReference>
<dbReference type="Pfam" id="PF01909">
    <property type="entry name" value="NTP_transf_2"/>
    <property type="match status" value="1"/>
</dbReference>
<dbReference type="CDD" id="cd05403">
    <property type="entry name" value="NT_KNTase_like"/>
    <property type="match status" value="1"/>
</dbReference>
<evidence type="ECO:0000259" key="1">
    <source>
        <dbReference type="Pfam" id="PF01909"/>
    </source>
</evidence>
<gene>
    <name evidence="3" type="ORF">KSX_08390</name>
</gene>
<dbReference type="SUPFAM" id="SSF81301">
    <property type="entry name" value="Nucleotidyltransferase"/>
    <property type="match status" value="1"/>
</dbReference>
<proteinExistence type="predicted"/>
<dbReference type="InterPro" id="IPR002934">
    <property type="entry name" value="Polymerase_NTP_transf_dom"/>
</dbReference>
<feature type="domain" description="DUF4037" evidence="2">
    <location>
        <begin position="139"/>
        <end position="220"/>
    </location>
</feature>
<dbReference type="InterPro" id="IPR025117">
    <property type="entry name" value="DUF4037"/>
</dbReference>
<evidence type="ECO:0000313" key="3">
    <source>
        <dbReference type="EMBL" id="GHO42676.1"/>
    </source>
</evidence>
<dbReference type="EMBL" id="BNJF01000001">
    <property type="protein sequence ID" value="GHO42676.1"/>
    <property type="molecule type" value="Genomic_DNA"/>
</dbReference>
<evidence type="ECO:0000259" key="2">
    <source>
        <dbReference type="Pfam" id="PF13228"/>
    </source>
</evidence>
<evidence type="ECO:0008006" key="5">
    <source>
        <dbReference type="Google" id="ProtNLM"/>
    </source>
</evidence>
<feature type="domain" description="Polymerase nucleotidyl transferase" evidence="1">
    <location>
        <begin position="10"/>
        <end position="59"/>
    </location>
</feature>
<comment type="caution">
    <text evidence="3">The sequence shown here is derived from an EMBL/GenBank/DDBJ whole genome shotgun (WGS) entry which is preliminary data.</text>
</comment>
<organism evidence="3 4">
    <name type="scientific">Ktedonospora formicarum</name>
    <dbReference type="NCBI Taxonomy" id="2778364"/>
    <lineage>
        <taxon>Bacteria</taxon>
        <taxon>Bacillati</taxon>
        <taxon>Chloroflexota</taxon>
        <taxon>Ktedonobacteria</taxon>
        <taxon>Ktedonobacterales</taxon>
        <taxon>Ktedonobacteraceae</taxon>
        <taxon>Ktedonospora</taxon>
    </lineage>
</organism>
<dbReference type="Pfam" id="PF13228">
    <property type="entry name" value="DUF4037"/>
    <property type="match status" value="1"/>
</dbReference>
<dbReference type="Proteomes" id="UP000612362">
    <property type="component" value="Unassembled WGS sequence"/>
</dbReference>
<evidence type="ECO:0000313" key="4">
    <source>
        <dbReference type="Proteomes" id="UP000612362"/>
    </source>
</evidence>
<dbReference type="Gene3D" id="3.30.460.10">
    <property type="entry name" value="Beta Polymerase, domain 2"/>
    <property type="match status" value="1"/>
</dbReference>
<reference evidence="3" key="1">
    <citation type="submission" date="2020-10" db="EMBL/GenBank/DDBJ databases">
        <title>Taxonomic study of unclassified bacteria belonging to the class Ktedonobacteria.</title>
        <authorList>
            <person name="Yabe S."/>
            <person name="Wang C.M."/>
            <person name="Zheng Y."/>
            <person name="Sakai Y."/>
            <person name="Cavaletti L."/>
            <person name="Monciardini P."/>
            <person name="Donadio S."/>
        </authorList>
    </citation>
    <scope>NUCLEOTIDE SEQUENCE</scope>
    <source>
        <strain evidence="3">SOSP1-1</strain>
    </source>
</reference>
<dbReference type="RefSeq" id="WP_220192190.1">
    <property type="nucleotide sequence ID" value="NZ_BNJF01000001.1"/>
</dbReference>
<accession>A0A8J3HVE0</accession>